<organism evidence="2 3">
    <name type="scientific">Portunus trituberculatus</name>
    <name type="common">Swimming crab</name>
    <name type="synonym">Neptunus trituberculatus</name>
    <dbReference type="NCBI Taxonomy" id="210409"/>
    <lineage>
        <taxon>Eukaryota</taxon>
        <taxon>Metazoa</taxon>
        <taxon>Ecdysozoa</taxon>
        <taxon>Arthropoda</taxon>
        <taxon>Crustacea</taxon>
        <taxon>Multicrustacea</taxon>
        <taxon>Malacostraca</taxon>
        <taxon>Eumalacostraca</taxon>
        <taxon>Eucarida</taxon>
        <taxon>Decapoda</taxon>
        <taxon>Pleocyemata</taxon>
        <taxon>Brachyura</taxon>
        <taxon>Eubrachyura</taxon>
        <taxon>Portunoidea</taxon>
        <taxon>Portunidae</taxon>
        <taxon>Portuninae</taxon>
        <taxon>Portunus</taxon>
    </lineage>
</organism>
<name>A0A5B7JH02_PORTR</name>
<evidence type="ECO:0000313" key="2">
    <source>
        <dbReference type="EMBL" id="MPC92248.1"/>
    </source>
</evidence>
<dbReference type="AlphaFoldDB" id="A0A5B7JH02"/>
<gene>
    <name evidence="2" type="ORF">E2C01_087328</name>
</gene>
<dbReference type="Proteomes" id="UP000324222">
    <property type="component" value="Unassembled WGS sequence"/>
</dbReference>
<reference evidence="2 3" key="1">
    <citation type="submission" date="2019-05" db="EMBL/GenBank/DDBJ databases">
        <title>Another draft genome of Portunus trituberculatus and its Hox gene families provides insights of decapod evolution.</title>
        <authorList>
            <person name="Jeong J.-H."/>
            <person name="Song I."/>
            <person name="Kim S."/>
            <person name="Choi T."/>
            <person name="Kim D."/>
            <person name="Ryu S."/>
            <person name="Kim W."/>
        </authorList>
    </citation>
    <scope>NUCLEOTIDE SEQUENCE [LARGE SCALE GENOMIC DNA]</scope>
    <source>
        <tissue evidence="2">Muscle</tissue>
    </source>
</reference>
<evidence type="ECO:0000313" key="3">
    <source>
        <dbReference type="Proteomes" id="UP000324222"/>
    </source>
</evidence>
<feature type="compositionally biased region" description="Basic and acidic residues" evidence="1">
    <location>
        <begin position="34"/>
        <end position="49"/>
    </location>
</feature>
<dbReference type="EMBL" id="VSRR010090579">
    <property type="protein sequence ID" value="MPC92248.1"/>
    <property type="molecule type" value="Genomic_DNA"/>
</dbReference>
<protein>
    <submittedName>
        <fullName evidence="2">Uncharacterized protein</fullName>
    </submittedName>
</protein>
<evidence type="ECO:0000256" key="1">
    <source>
        <dbReference type="SAM" id="MobiDB-lite"/>
    </source>
</evidence>
<sequence>MSEVSTTWGEGRGWAGWRGAGKGGEGRLGVNKGRRGERVAVRGQGKRYEPRPKADLSFIICANMYKYNEFLIHNKEAR</sequence>
<keyword evidence="3" id="KW-1185">Reference proteome</keyword>
<feature type="region of interest" description="Disordered" evidence="1">
    <location>
        <begin position="1"/>
        <end position="49"/>
    </location>
</feature>
<comment type="caution">
    <text evidence="2">The sequence shown here is derived from an EMBL/GenBank/DDBJ whole genome shotgun (WGS) entry which is preliminary data.</text>
</comment>
<proteinExistence type="predicted"/>
<feature type="compositionally biased region" description="Gly residues" evidence="1">
    <location>
        <begin position="10"/>
        <end position="27"/>
    </location>
</feature>
<accession>A0A5B7JH02</accession>